<dbReference type="RefSeq" id="WP_343776317.1">
    <property type="nucleotide sequence ID" value="NZ_BAAADQ010000002.1"/>
</dbReference>
<dbReference type="InterPro" id="IPR055944">
    <property type="entry name" value="DUF7522"/>
</dbReference>
<keyword evidence="4" id="KW-1185">Reference proteome</keyword>
<reference evidence="1" key="1">
    <citation type="journal article" date="2014" name="Int. J. Syst. Evol. Microbiol.">
        <title>Complete genome sequence of Corynebacterium casei LMG S-19264T (=DSM 44701T), isolated from a smear-ripened cheese.</title>
        <authorList>
            <consortium name="US DOE Joint Genome Institute (JGI-PGF)"/>
            <person name="Walter F."/>
            <person name="Albersmeier A."/>
            <person name="Kalinowski J."/>
            <person name="Ruckert C."/>
        </authorList>
    </citation>
    <scope>NUCLEOTIDE SEQUENCE</scope>
    <source>
        <strain evidence="1">JCM 14265</strain>
    </source>
</reference>
<dbReference type="AlphaFoldDB" id="A0AAV3SN82"/>
<proteinExistence type="predicted"/>
<dbReference type="Proteomes" id="UP001501425">
    <property type="component" value="Unassembled WGS sequence"/>
</dbReference>
<comment type="caution">
    <text evidence="1">The sequence shown here is derived from an EMBL/GenBank/DDBJ whole genome shotgun (WGS) entry which is preliminary data.</text>
</comment>
<organism evidence="1 3">
    <name type="scientific">Halorubrum ejinorense</name>
    <dbReference type="NCBI Taxonomy" id="425309"/>
    <lineage>
        <taxon>Archaea</taxon>
        <taxon>Methanobacteriati</taxon>
        <taxon>Methanobacteriota</taxon>
        <taxon>Stenosarchaea group</taxon>
        <taxon>Halobacteria</taxon>
        <taxon>Halobacteriales</taxon>
        <taxon>Haloferacaceae</taxon>
        <taxon>Halorubrum</taxon>
    </lineage>
</organism>
<evidence type="ECO:0000313" key="2">
    <source>
        <dbReference type="EMBL" id="MEZ3167603.1"/>
    </source>
</evidence>
<evidence type="ECO:0000313" key="1">
    <source>
        <dbReference type="EMBL" id="GAA0533140.1"/>
    </source>
</evidence>
<evidence type="ECO:0000313" key="4">
    <source>
        <dbReference type="Proteomes" id="UP001567571"/>
    </source>
</evidence>
<reference evidence="2 4" key="3">
    <citation type="submission" date="2024-06" db="EMBL/GenBank/DDBJ databases">
        <title>Halorubrum miltondacostae sp. nov., a potential PHA producer isolated from an inland solar saltern in Rio Maior, Portugal.</title>
        <authorList>
            <person name="Albuquerque L."/>
            <person name="Viver T."/>
            <person name="Barroso C."/>
            <person name="Claudino R."/>
            <person name="Galvan M."/>
            <person name="Simoes G."/>
            <person name="Lobo Da Cunha A."/>
            <person name="Egas C."/>
        </authorList>
    </citation>
    <scope>NUCLEOTIDE SEQUENCE [LARGE SCALE GENOMIC DNA]</scope>
    <source>
        <strain evidence="2 4">DSM 18646</strain>
    </source>
</reference>
<dbReference type="Pfam" id="PF24366">
    <property type="entry name" value="DUF7522"/>
    <property type="match status" value="1"/>
</dbReference>
<name>A0AAV3SN82_9EURY</name>
<evidence type="ECO:0000313" key="3">
    <source>
        <dbReference type="Proteomes" id="UP001501425"/>
    </source>
</evidence>
<reference evidence="1" key="2">
    <citation type="submission" date="2023-12" db="EMBL/GenBank/DDBJ databases">
        <authorList>
            <person name="Sun Q."/>
            <person name="Inoue M."/>
        </authorList>
    </citation>
    <scope>NUCLEOTIDE SEQUENCE</scope>
    <source>
        <strain evidence="1">JCM 14265</strain>
    </source>
</reference>
<sequence>MSPSDGAFPSGEQTLVRRLRHELGEYLYLTLVYRDETSELLYVSAAAKRVLRRSDERITESHPAVAKIRRCCTEGTARRTLPFGDHRCSLLLYDEWLLLHYREPSSGVIIGVDAASASNLRDFLADVSPVVTEVLSAR</sequence>
<gene>
    <name evidence="2" type="ORF">ABNG02_09730</name>
    <name evidence="1" type="ORF">GCM10008994_04830</name>
</gene>
<dbReference type="EMBL" id="BAAADQ010000002">
    <property type="protein sequence ID" value="GAA0533140.1"/>
    <property type="molecule type" value="Genomic_DNA"/>
</dbReference>
<dbReference type="EMBL" id="JBEDNW010000004">
    <property type="protein sequence ID" value="MEZ3167603.1"/>
    <property type="molecule type" value="Genomic_DNA"/>
</dbReference>
<accession>A0AAV3SN82</accession>
<protein>
    <submittedName>
        <fullName evidence="1">Uncharacterized protein</fullName>
    </submittedName>
</protein>
<dbReference type="Proteomes" id="UP001567571">
    <property type="component" value="Unassembled WGS sequence"/>
</dbReference>